<protein>
    <submittedName>
        <fullName evidence="1">Uncharacterized protein</fullName>
    </submittedName>
</protein>
<accession>A0A3P6FJ35</accession>
<gene>
    <name evidence="1" type="ORF">BOLC5T30416H</name>
</gene>
<sequence length="163" mass="17930">MAIDMLLLDAKLVLNEQEAATVHVCTSEEWSLLSGELASDPSQGHPDSGEDIDIDVSSSQTKEVLIDNSFFFANQGRRCPKLTGVGASTVFTRYCWEYFNLPIEPIPLQLDCKASELHCFPHLGTNQRPPQSNLEVLVKFCTNFSPVQLYDVGAGAVKKSNVP</sequence>
<name>A0A3P6FJ35_BRAOL</name>
<evidence type="ECO:0000313" key="1">
    <source>
        <dbReference type="EMBL" id="VDD42869.1"/>
    </source>
</evidence>
<dbReference type="EMBL" id="LR031877">
    <property type="protein sequence ID" value="VDD42869.1"/>
    <property type="molecule type" value="Genomic_DNA"/>
</dbReference>
<dbReference type="AlphaFoldDB" id="A0A3P6FJ35"/>
<organism evidence="1">
    <name type="scientific">Brassica oleracea</name>
    <name type="common">Wild cabbage</name>
    <dbReference type="NCBI Taxonomy" id="3712"/>
    <lineage>
        <taxon>Eukaryota</taxon>
        <taxon>Viridiplantae</taxon>
        <taxon>Streptophyta</taxon>
        <taxon>Embryophyta</taxon>
        <taxon>Tracheophyta</taxon>
        <taxon>Spermatophyta</taxon>
        <taxon>Magnoliopsida</taxon>
        <taxon>eudicotyledons</taxon>
        <taxon>Gunneridae</taxon>
        <taxon>Pentapetalae</taxon>
        <taxon>rosids</taxon>
        <taxon>malvids</taxon>
        <taxon>Brassicales</taxon>
        <taxon>Brassicaceae</taxon>
        <taxon>Brassiceae</taxon>
        <taxon>Brassica</taxon>
    </lineage>
</organism>
<reference evidence="1" key="1">
    <citation type="submission" date="2018-11" db="EMBL/GenBank/DDBJ databases">
        <authorList>
            <consortium name="Genoscope - CEA"/>
            <person name="William W."/>
        </authorList>
    </citation>
    <scope>NUCLEOTIDE SEQUENCE</scope>
</reference>
<proteinExistence type="predicted"/>